<evidence type="ECO:0000313" key="3">
    <source>
        <dbReference type="Proteomes" id="UP001420932"/>
    </source>
</evidence>
<dbReference type="Proteomes" id="UP001420932">
    <property type="component" value="Unassembled WGS sequence"/>
</dbReference>
<feature type="region of interest" description="Disordered" evidence="1">
    <location>
        <begin position="40"/>
        <end position="145"/>
    </location>
</feature>
<name>A0AAP0HQQ2_9MAGN</name>
<sequence>MPRGSTWRSIHVAQLIGGAQIASSSGNRCRENILCVGFGKEEGGDGKQWGNAASGGRERDGPVCKGGRRELRRAQRRKEERAAYRDRTAVAKVEGGEGGDADHERTSGRGRRGPEISAVTANKQQRKPKEERNSRKSRTSGSQRVPLAWNHTSPLLLHSHPYDDRAMAKFWADYLDKKWRLVGALVWRQSAQMSLHGPREMARNAFAASMRYTLGCMYAYHYDIKQHKPTSIGYRCWVTKHFPMDNVLVSTFFTKFNKKT</sequence>
<dbReference type="EMBL" id="JBBNAF010000012">
    <property type="protein sequence ID" value="KAK9093387.1"/>
    <property type="molecule type" value="Genomic_DNA"/>
</dbReference>
<accession>A0AAP0HQQ2</accession>
<dbReference type="AlphaFoldDB" id="A0AAP0HQQ2"/>
<gene>
    <name evidence="2" type="ORF">Syun_028298</name>
</gene>
<proteinExistence type="predicted"/>
<organism evidence="2 3">
    <name type="scientific">Stephania yunnanensis</name>
    <dbReference type="NCBI Taxonomy" id="152371"/>
    <lineage>
        <taxon>Eukaryota</taxon>
        <taxon>Viridiplantae</taxon>
        <taxon>Streptophyta</taxon>
        <taxon>Embryophyta</taxon>
        <taxon>Tracheophyta</taxon>
        <taxon>Spermatophyta</taxon>
        <taxon>Magnoliopsida</taxon>
        <taxon>Ranunculales</taxon>
        <taxon>Menispermaceae</taxon>
        <taxon>Menispermoideae</taxon>
        <taxon>Cissampelideae</taxon>
        <taxon>Stephania</taxon>
    </lineage>
</organism>
<comment type="caution">
    <text evidence="2">The sequence shown here is derived from an EMBL/GenBank/DDBJ whole genome shotgun (WGS) entry which is preliminary data.</text>
</comment>
<keyword evidence="3" id="KW-1185">Reference proteome</keyword>
<reference evidence="2 3" key="1">
    <citation type="submission" date="2024-01" db="EMBL/GenBank/DDBJ databases">
        <title>Genome assemblies of Stephania.</title>
        <authorList>
            <person name="Yang L."/>
        </authorList>
    </citation>
    <scope>NUCLEOTIDE SEQUENCE [LARGE SCALE GENOMIC DNA]</scope>
    <source>
        <strain evidence="2">YNDBR</strain>
        <tissue evidence="2">Leaf</tissue>
    </source>
</reference>
<evidence type="ECO:0000313" key="2">
    <source>
        <dbReference type="EMBL" id="KAK9093387.1"/>
    </source>
</evidence>
<feature type="compositionally biased region" description="Basic and acidic residues" evidence="1">
    <location>
        <begin position="56"/>
        <end position="89"/>
    </location>
</feature>
<protein>
    <submittedName>
        <fullName evidence="2">Uncharacterized protein</fullName>
    </submittedName>
</protein>
<evidence type="ECO:0000256" key="1">
    <source>
        <dbReference type="SAM" id="MobiDB-lite"/>
    </source>
</evidence>